<feature type="compositionally biased region" description="Basic residues" evidence="1">
    <location>
        <begin position="135"/>
        <end position="144"/>
    </location>
</feature>
<dbReference type="GO" id="GO:0006401">
    <property type="term" value="P:RNA catabolic process"/>
    <property type="evidence" value="ECO:0007669"/>
    <property type="project" value="InterPro"/>
</dbReference>
<protein>
    <submittedName>
        <fullName evidence="2">Uncharacterized protein</fullName>
    </submittedName>
</protein>
<evidence type="ECO:0000313" key="2">
    <source>
        <dbReference type="EMBL" id="KAK7026425.1"/>
    </source>
</evidence>
<reference evidence="2 3" key="1">
    <citation type="submission" date="2024-01" db="EMBL/GenBank/DDBJ databases">
        <title>A draft genome for a cacao thread blight-causing isolate of Paramarasmius palmivorus.</title>
        <authorList>
            <person name="Baruah I.K."/>
            <person name="Bukari Y."/>
            <person name="Amoako-Attah I."/>
            <person name="Meinhardt L.W."/>
            <person name="Bailey B.A."/>
            <person name="Cohen S.P."/>
        </authorList>
    </citation>
    <scope>NUCLEOTIDE SEQUENCE [LARGE SCALE GENOMIC DNA]</scope>
    <source>
        <strain evidence="2 3">GH-12</strain>
    </source>
</reference>
<evidence type="ECO:0000256" key="1">
    <source>
        <dbReference type="SAM" id="MobiDB-lite"/>
    </source>
</evidence>
<evidence type="ECO:0000313" key="3">
    <source>
        <dbReference type="Proteomes" id="UP001383192"/>
    </source>
</evidence>
<dbReference type="Proteomes" id="UP001383192">
    <property type="component" value="Unassembled WGS sequence"/>
</dbReference>
<feature type="compositionally biased region" description="Acidic residues" evidence="1">
    <location>
        <begin position="171"/>
        <end position="190"/>
    </location>
</feature>
<dbReference type="Gene3D" id="2.40.128.680">
    <property type="match status" value="1"/>
</dbReference>
<organism evidence="2 3">
    <name type="scientific">Paramarasmius palmivorus</name>
    <dbReference type="NCBI Taxonomy" id="297713"/>
    <lineage>
        <taxon>Eukaryota</taxon>
        <taxon>Fungi</taxon>
        <taxon>Dikarya</taxon>
        <taxon>Basidiomycota</taxon>
        <taxon>Agaricomycotina</taxon>
        <taxon>Agaricomycetes</taxon>
        <taxon>Agaricomycetidae</taxon>
        <taxon>Agaricales</taxon>
        <taxon>Marasmiineae</taxon>
        <taxon>Marasmiaceae</taxon>
        <taxon>Paramarasmius</taxon>
    </lineage>
</organism>
<dbReference type="PANTHER" id="PTHR47204:SF1">
    <property type="entry name" value="RIBONUCLEASE H2 SUBUNIT C"/>
    <property type="match status" value="1"/>
</dbReference>
<dbReference type="AlphaFoldDB" id="A0AAW0BKG7"/>
<keyword evidence="3" id="KW-1185">Reference proteome</keyword>
<gene>
    <name evidence="2" type="ORF">VNI00_015660</name>
</gene>
<feature type="region of interest" description="Disordered" evidence="1">
    <location>
        <begin position="121"/>
        <end position="194"/>
    </location>
</feature>
<accession>A0AAW0BKG7</accession>
<dbReference type="PROSITE" id="PS51257">
    <property type="entry name" value="PROKAR_LIPOPROTEIN"/>
    <property type="match status" value="1"/>
</dbReference>
<dbReference type="EMBL" id="JAYKXP010000105">
    <property type="protein sequence ID" value="KAK7026425.1"/>
    <property type="molecule type" value="Genomic_DNA"/>
</dbReference>
<name>A0AAW0BKG7_9AGAR</name>
<sequence length="243" mass="26911">MAAAPKLPRLAISSSSTSLSSCTPNLMPFSIDYNGTAPISTFFHVEDAKRNRAEKMKEQDSQDIIVAEEEPSKPPTQHNQKTFPNDLCPHFAGELFMGLRCRYQKGLRACFSGLTATKKTGGGGMLTKAKEKAKSAMKRKGKKSKSIEEDEEPSSSRTTRRSARRASAIDVDAEDEDMKAPSDDDGFPEDQEPHKTTTLDASMQFSSFVLWHPDIPVDTGKDEYFGTISEWMKVAQAINHIED</sequence>
<dbReference type="InterPro" id="IPR013924">
    <property type="entry name" value="RNase_H2_suC"/>
</dbReference>
<dbReference type="PANTHER" id="PTHR47204">
    <property type="entry name" value="OS02G0168900 PROTEIN"/>
    <property type="match status" value="1"/>
</dbReference>
<proteinExistence type="predicted"/>
<comment type="caution">
    <text evidence="2">The sequence shown here is derived from an EMBL/GenBank/DDBJ whole genome shotgun (WGS) entry which is preliminary data.</text>
</comment>
<dbReference type="GO" id="GO:0032299">
    <property type="term" value="C:ribonuclease H2 complex"/>
    <property type="evidence" value="ECO:0007669"/>
    <property type="project" value="InterPro"/>
</dbReference>
<dbReference type="Pfam" id="PF08615">
    <property type="entry name" value="RNase_H2_suC"/>
    <property type="match status" value="1"/>
</dbReference>